<dbReference type="Proteomes" id="UP001204798">
    <property type="component" value="Unassembled WGS sequence"/>
</dbReference>
<keyword evidence="2" id="KW-1185">Reference proteome</keyword>
<dbReference type="EMBL" id="JANUCP010000002">
    <property type="protein sequence ID" value="MCS3918659.1"/>
    <property type="molecule type" value="Genomic_DNA"/>
</dbReference>
<evidence type="ECO:0000313" key="1">
    <source>
        <dbReference type="EMBL" id="MCS3918659.1"/>
    </source>
</evidence>
<gene>
    <name evidence="1" type="ORF">M2350_001059</name>
</gene>
<evidence type="ECO:0008006" key="3">
    <source>
        <dbReference type="Google" id="ProtNLM"/>
    </source>
</evidence>
<sequence>METKDKFAEELRCPKCGEPIVEVYFLWSSSQAWKVQRDENGQVISTNSKWTGTTGPDYAFLGCSCELARDKDGDALDALLFALEKYEC</sequence>
<dbReference type="RefSeq" id="WP_259094653.1">
    <property type="nucleotide sequence ID" value="NZ_CP130454.1"/>
</dbReference>
<comment type="caution">
    <text evidence="1">The sequence shown here is derived from an EMBL/GenBank/DDBJ whole genome shotgun (WGS) entry which is preliminary data.</text>
</comment>
<accession>A0ABT2EL42</accession>
<protein>
    <recommendedName>
        <fullName evidence="3">Phage protein</fullName>
    </recommendedName>
</protein>
<organism evidence="1 2">
    <name type="scientific">Candidatus Fervidibacter sacchari</name>
    <dbReference type="NCBI Taxonomy" id="1448929"/>
    <lineage>
        <taxon>Bacteria</taxon>
        <taxon>Candidatus Fervidibacterota</taxon>
        <taxon>Candidatus Fervidibacter</taxon>
    </lineage>
</organism>
<evidence type="ECO:0000313" key="2">
    <source>
        <dbReference type="Proteomes" id="UP001204798"/>
    </source>
</evidence>
<name>A0ABT2EL42_9BACT</name>
<reference evidence="1 2" key="1">
    <citation type="submission" date="2022-08" db="EMBL/GenBank/DDBJ databases">
        <title>Bacterial and archaeal communities from various locations to study Microbial Dark Matter (Phase II).</title>
        <authorList>
            <person name="Stepanauskas R."/>
        </authorList>
    </citation>
    <scope>NUCLEOTIDE SEQUENCE [LARGE SCALE GENOMIC DNA]</scope>
    <source>
        <strain evidence="1 2">PD1</strain>
    </source>
</reference>
<proteinExistence type="predicted"/>